<dbReference type="OrthoDB" id="1113527at2759"/>
<dbReference type="Pfam" id="PF03108">
    <property type="entry name" value="DBD_Tnp_Mut"/>
    <property type="match status" value="1"/>
</dbReference>
<sequence>MCEEEETIVENLVSAFVNEEENDDYYQRTPPTSDSEGGEIPRCPYDRWRRGSGELKISLVFESMKEFREAVIEYALKAGWNIQFSRWGKLKCSAVCGIKKCEWRIYCSYERPVSMWMIKTFQDQHTCLPDGRCRILSQQVICDMFINELRNDPSLKPVDMQQKIHDLYNVAPSHNQCRKAKKKALELIEAEYDKQYSRMKDYRDELKKTNKNSTIELRTVINASGKEVF</sequence>
<dbReference type="AlphaFoldDB" id="A0A6D2JH82"/>
<gene>
    <name evidence="3" type="ORF">MERR_LOCUS23949</name>
</gene>
<dbReference type="EMBL" id="CACVBM020001163">
    <property type="protein sequence ID" value="CAA7036714.1"/>
    <property type="molecule type" value="Genomic_DNA"/>
</dbReference>
<feature type="domain" description="Transposase MuDR plant" evidence="2">
    <location>
        <begin position="57"/>
        <end position="112"/>
    </location>
</feature>
<evidence type="ECO:0000313" key="3">
    <source>
        <dbReference type="EMBL" id="CAA7036714.1"/>
    </source>
</evidence>
<protein>
    <recommendedName>
        <fullName evidence="2">Transposase MuDR plant domain-containing protein</fullName>
    </recommendedName>
</protein>
<name>A0A6D2JH82_9BRAS</name>
<dbReference type="Proteomes" id="UP000467841">
    <property type="component" value="Unassembled WGS sequence"/>
</dbReference>
<dbReference type="PANTHER" id="PTHR31973">
    <property type="entry name" value="POLYPROTEIN, PUTATIVE-RELATED"/>
    <property type="match status" value="1"/>
</dbReference>
<dbReference type="InterPro" id="IPR004332">
    <property type="entry name" value="Transposase_MuDR"/>
</dbReference>
<organism evidence="3 4">
    <name type="scientific">Microthlaspi erraticum</name>
    <dbReference type="NCBI Taxonomy" id="1685480"/>
    <lineage>
        <taxon>Eukaryota</taxon>
        <taxon>Viridiplantae</taxon>
        <taxon>Streptophyta</taxon>
        <taxon>Embryophyta</taxon>
        <taxon>Tracheophyta</taxon>
        <taxon>Spermatophyta</taxon>
        <taxon>Magnoliopsida</taxon>
        <taxon>eudicotyledons</taxon>
        <taxon>Gunneridae</taxon>
        <taxon>Pentapetalae</taxon>
        <taxon>rosids</taxon>
        <taxon>malvids</taxon>
        <taxon>Brassicales</taxon>
        <taxon>Brassicaceae</taxon>
        <taxon>Coluteocarpeae</taxon>
        <taxon>Microthlaspi</taxon>
    </lineage>
</organism>
<keyword evidence="1" id="KW-0175">Coiled coil</keyword>
<evidence type="ECO:0000259" key="2">
    <source>
        <dbReference type="Pfam" id="PF03108"/>
    </source>
</evidence>
<keyword evidence="4" id="KW-1185">Reference proteome</keyword>
<accession>A0A6D2JH82</accession>
<comment type="caution">
    <text evidence="3">The sequence shown here is derived from an EMBL/GenBank/DDBJ whole genome shotgun (WGS) entry which is preliminary data.</text>
</comment>
<evidence type="ECO:0000313" key="4">
    <source>
        <dbReference type="Proteomes" id="UP000467841"/>
    </source>
</evidence>
<feature type="coiled-coil region" evidence="1">
    <location>
        <begin position="185"/>
        <end position="212"/>
    </location>
</feature>
<reference evidence="3" key="1">
    <citation type="submission" date="2020-01" db="EMBL/GenBank/DDBJ databases">
        <authorList>
            <person name="Mishra B."/>
        </authorList>
    </citation>
    <scope>NUCLEOTIDE SEQUENCE [LARGE SCALE GENOMIC DNA]</scope>
</reference>
<dbReference type="PANTHER" id="PTHR31973:SF187">
    <property type="entry name" value="MUTATOR TRANSPOSASE MUDRA PROTEIN"/>
    <property type="match status" value="1"/>
</dbReference>
<proteinExistence type="predicted"/>
<evidence type="ECO:0000256" key="1">
    <source>
        <dbReference type="SAM" id="Coils"/>
    </source>
</evidence>